<feature type="region of interest" description="Disordered" evidence="6">
    <location>
        <begin position="1"/>
        <end position="70"/>
    </location>
</feature>
<keyword evidence="4" id="KW-0347">Helicase</keyword>
<evidence type="ECO:0000259" key="7">
    <source>
        <dbReference type="SMART" id="SM00382"/>
    </source>
</evidence>
<dbReference type="GO" id="GO:0005524">
    <property type="term" value="F:ATP binding"/>
    <property type="evidence" value="ECO:0007669"/>
    <property type="project" value="UniProtKB-KW"/>
</dbReference>
<dbReference type="GO" id="GO:0003677">
    <property type="term" value="F:DNA binding"/>
    <property type="evidence" value="ECO:0007669"/>
    <property type="project" value="UniProtKB-KW"/>
</dbReference>
<name>A0A6A4XBH2_AMPAM</name>
<feature type="compositionally biased region" description="Pro residues" evidence="6">
    <location>
        <begin position="48"/>
        <end position="69"/>
    </location>
</feature>
<feature type="compositionally biased region" description="Low complexity" evidence="6">
    <location>
        <begin position="28"/>
        <end position="47"/>
    </location>
</feature>
<keyword evidence="2" id="KW-0547">Nucleotide-binding</keyword>
<comment type="similarity">
    <text evidence="1">Belongs to the DNA2/NAM7 helicase family.</text>
</comment>
<evidence type="ECO:0000256" key="1">
    <source>
        <dbReference type="ARBA" id="ARBA00007913"/>
    </source>
</evidence>
<dbReference type="PANTHER" id="PTHR43788:SF8">
    <property type="entry name" value="DNA-BINDING PROTEIN SMUBP-2"/>
    <property type="match status" value="1"/>
</dbReference>
<sequence>MRESRSETRGGGSRARAKSRNRKEADTTADVAATGTVSKASGASQPDVVPPDPPSQPAPDPPSEPPPKPLSCKELVKLHLHLLEKEHRTEVWDRQRLYGRDQLPGLLVVQQRRTRHRFHELLLRPAAGRDAMFPRNCISSRDSVRVRVGERWPTAVVRHKTDFELTLVMDKNKSKHVPLHTFVDVHKMHDDSTHERMCAALKALPSLKSGPVGCLRATLFAEDACPLEPPAAQLPPQLLDESGQLRLFNTLLDPSQRAAVEFTLRQQRLAIIHGPAGTGKTTTAVEAILQHVERGQRVLVCAPSNTAVDNLLEKLWEAELGNMVRLGHPARIREDLLDFWIDQCAAYLLDDWEKRLGEDWNDMPNEKQLKRKVIEDAEVVLCTLATASEQGPLKITKQGGEFDLLVIDEATQALEAACWLAIPRAKKVLMFGDPEQLSPMLRNKSAEKGGLSVSLMERQLQLHGDALVCKLGVQYRMNEHIQEWSSDRYYGGLLSAAPHVLRHRLSQLPGTRSRQNLGEAALVAAHAGRAGRPTASSSKHMGVITPYAAQTAAVRAALRRHKLPDVEVNTVDGFQGREKEAILLSLVRSNPKRDVGFLGDKRRINVAVTRARRQLCVVCDTETVSSDEVLASLVTHLRRNGEVRSARKCRL</sequence>
<dbReference type="SMART" id="SM00382">
    <property type="entry name" value="AAA"/>
    <property type="match status" value="1"/>
</dbReference>
<dbReference type="InterPro" id="IPR041679">
    <property type="entry name" value="DNA2/NAM7-like_C"/>
</dbReference>
<dbReference type="Pfam" id="PF13086">
    <property type="entry name" value="AAA_11"/>
    <property type="match status" value="2"/>
</dbReference>
<dbReference type="CDD" id="cd18808">
    <property type="entry name" value="SF1_C_Upf1"/>
    <property type="match status" value="1"/>
</dbReference>
<dbReference type="EMBL" id="VIIS01000074">
    <property type="protein sequence ID" value="KAF0313650.1"/>
    <property type="molecule type" value="Genomic_DNA"/>
</dbReference>
<evidence type="ECO:0000313" key="9">
    <source>
        <dbReference type="Proteomes" id="UP000440578"/>
    </source>
</evidence>
<evidence type="ECO:0000256" key="5">
    <source>
        <dbReference type="ARBA" id="ARBA00022840"/>
    </source>
</evidence>
<dbReference type="GO" id="GO:0043139">
    <property type="term" value="F:5'-3' DNA helicase activity"/>
    <property type="evidence" value="ECO:0007669"/>
    <property type="project" value="TreeGrafter"/>
</dbReference>
<dbReference type="InterPro" id="IPR041677">
    <property type="entry name" value="DNA2/NAM7_AAA_11"/>
</dbReference>
<accession>A0A6A4XBH2</accession>
<dbReference type="GO" id="GO:0016787">
    <property type="term" value="F:hydrolase activity"/>
    <property type="evidence" value="ECO:0007669"/>
    <property type="project" value="UniProtKB-KW"/>
</dbReference>
<dbReference type="InterPro" id="IPR003593">
    <property type="entry name" value="AAA+_ATPase"/>
</dbReference>
<keyword evidence="8" id="KW-0238">DNA-binding</keyword>
<dbReference type="InterPro" id="IPR047187">
    <property type="entry name" value="SF1_C_Upf1"/>
</dbReference>
<dbReference type="InterPro" id="IPR027417">
    <property type="entry name" value="P-loop_NTPase"/>
</dbReference>
<dbReference type="GO" id="GO:0005737">
    <property type="term" value="C:cytoplasm"/>
    <property type="evidence" value="ECO:0007669"/>
    <property type="project" value="TreeGrafter"/>
</dbReference>
<dbReference type="PANTHER" id="PTHR43788">
    <property type="entry name" value="DNA2/NAM7 HELICASE FAMILY MEMBER"/>
    <property type="match status" value="1"/>
</dbReference>
<protein>
    <submittedName>
        <fullName evidence="8">DNA-binding protein SMUBP-2</fullName>
    </submittedName>
</protein>
<proteinExistence type="inferred from homology"/>
<dbReference type="Pfam" id="PF13087">
    <property type="entry name" value="AAA_12"/>
    <property type="match status" value="2"/>
</dbReference>
<evidence type="ECO:0000313" key="8">
    <source>
        <dbReference type="EMBL" id="KAF0313650.1"/>
    </source>
</evidence>
<dbReference type="OrthoDB" id="6513042at2759"/>
<keyword evidence="3" id="KW-0378">Hydrolase</keyword>
<gene>
    <name evidence="8" type="primary">IGHMBP2_0</name>
    <name evidence="8" type="ORF">FJT64_015787</name>
</gene>
<evidence type="ECO:0000256" key="6">
    <source>
        <dbReference type="SAM" id="MobiDB-lite"/>
    </source>
</evidence>
<comment type="caution">
    <text evidence="8">The sequence shown here is derived from an EMBL/GenBank/DDBJ whole genome shotgun (WGS) entry which is preliminary data.</text>
</comment>
<organism evidence="8 9">
    <name type="scientific">Amphibalanus amphitrite</name>
    <name type="common">Striped barnacle</name>
    <name type="synonym">Balanus amphitrite</name>
    <dbReference type="NCBI Taxonomy" id="1232801"/>
    <lineage>
        <taxon>Eukaryota</taxon>
        <taxon>Metazoa</taxon>
        <taxon>Ecdysozoa</taxon>
        <taxon>Arthropoda</taxon>
        <taxon>Crustacea</taxon>
        <taxon>Multicrustacea</taxon>
        <taxon>Cirripedia</taxon>
        <taxon>Thoracica</taxon>
        <taxon>Thoracicalcarea</taxon>
        <taxon>Balanomorpha</taxon>
        <taxon>Balanoidea</taxon>
        <taxon>Balanidae</taxon>
        <taxon>Amphibalaninae</taxon>
        <taxon>Amphibalanus</taxon>
    </lineage>
</organism>
<dbReference type="GO" id="GO:0005634">
    <property type="term" value="C:nucleus"/>
    <property type="evidence" value="ECO:0007669"/>
    <property type="project" value="TreeGrafter"/>
</dbReference>
<dbReference type="AlphaFoldDB" id="A0A6A4XBH2"/>
<feature type="domain" description="AAA+ ATPase" evidence="7">
    <location>
        <begin position="266"/>
        <end position="641"/>
    </location>
</feature>
<dbReference type="InterPro" id="IPR050534">
    <property type="entry name" value="Coronavir_polyprotein_1ab"/>
</dbReference>
<evidence type="ECO:0000256" key="3">
    <source>
        <dbReference type="ARBA" id="ARBA00022801"/>
    </source>
</evidence>
<keyword evidence="9" id="KW-1185">Reference proteome</keyword>
<dbReference type="SUPFAM" id="SSF52540">
    <property type="entry name" value="P-loop containing nucleoside triphosphate hydrolases"/>
    <property type="match status" value="1"/>
</dbReference>
<keyword evidence="5" id="KW-0067">ATP-binding</keyword>
<dbReference type="Proteomes" id="UP000440578">
    <property type="component" value="Unassembled WGS sequence"/>
</dbReference>
<evidence type="ECO:0000256" key="2">
    <source>
        <dbReference type="ARBA" id="ARBA00022741"/>
    </source>
</evidence>
<reference evidence="8 9" key="1">
    <citation type="submission" date="2019-07" db="EMBL/GenBank/DDBJ databases">
        <title>Draft genome assembly of a fouling barnacle, Amphibalanus amphitrite (Darwin, 1854): The first reference genome for Thecostraca.</title>
        <authorList>
            <person name="Kim W."/>
        </authorList>
    </citation>
    <scope>NUCLEOTIDE SEQUENCE [LARGE SCALE GENOMIC DNA]</scope>
    <source>
        <strain evidence="8">SNU_AA5</strain>
        <tissue evidence="8">Soma without cirri and trophi</tissue>
    </source>
</reference>
<evidence type="ECO:0000256" key="4">
    <source>
        <dbReference type="ARBA" id="ARBA00022806"/>
    </source>
</evidence>
<dbReference type="Gene3D" id="3.40.50.300">
    <property type="entry name" value="P-loop containing nucleotide triphosphate hydrolases"/>
    <property type="match status" value="2"/>
</dbReference>